<dbReference type="OrthoDB" id="8852572at2"/>
<dbReference type="AlphaFoldDB" id="A0A4P7LBW3"/>
<dbReference type="KEGG" id="cox:E0W60_20610"/>
<gene>
    <name evidence="2" type="ORF">E0W60_20610</name>
</gene>
<dbReference type="EMBL" id="CP038635">
    <property type="protein sequence ID" value="QBY53484.1"/>
    <property type="molecule type" value="Genomic_DNA"/>
</dbReference>
<name>A0A4P7LBW3_9BURK</name>
<evidence type="ECO:0000256" key="1">
    <source>
        <dbReference type="SAM" id="SignalP"/>
    </source>
</evidence>
<feature type="signal peptide" evidence="1">
    <location>
        <begin position="1"/>
        <end position="18"/>
    </location>
</feature>
<accession>A0A4P7LBW3</accession>
<proteinExistence type="predicted"/>
<sequence length="112" mass="11747">MRLSLIACVGILALSACASTSDDRGSFTVMTPASFDRTFTAAAGAMHDQGLAISLADPVRGVVVGSLESRTVMAGVDQLPDGHVRVTFDSMGENDPALMARISSSYDHRMGR</sequence>
<evidence type="ECO:0000313" key="2">
    <source>
        <dbReference type="EMBL" id="QBY53484.1"/>
    </source>
</evidence>
<dbReference type="PROSITE" id="PS51257">
    <property type="entry name" value="PROKAR_LIPOPROTEIN"/>
    <property type="match status" value="1"/>
</dbReference>
<protein>
    <submittedName>
        <fullName evidence="2">Penicillin-binding protein</fullName>
    </submittedName>
</protein>
<dbReference type="RefSeq" id="WP_133096422.1">
    <property type="nucleotide sequence ID" value="NZ_CP038635.1"/>
</dbReference>
<keyword evidence="1" id="KW-0732">Signal</keyword>
<evidence type="ECO:0000313" key="3">
    <source>
        <dbReference type="Proteomes" id="UP000295294"/>
    </source>
</evidence>
<reference evidence="2 3" key="1">
    <citation type="submission" date="2019-03" db="EMBL/GenBank/DDBJ databases">
        <title>Efficiently degradation of phenoxyalkanoic acid herbicides by Cupriavidus oxalaticus strain X32.</title>
        <authorList>
            <person name="Sheng X."/>
        </authorList>
    </citation>
    <scope>NUCLEOTIDE SEQUENCE [LARGE SCALE GENOMIC DNA]</scope>
    <source>
        <strain evidence="2 3">X32</strain>
    </source>
</reference>
<feature type="chain" id="PRO_5020724993" evidence="1">
    <location>
        <begin position="19"/>
        <end position="112"/>
    </location>
</feature>
<dbReference type="Proteomes" id="UP000295294">
    <property type="component" value="Chromosome 2"/>
</dbReference>
<organism evidence="2 3">
    <name type="scientific">Cupriavidus oxalaticus</name>
    <dbReference type="NCBI Taxonomy" id="96344"/>
    <lineage>
        <taxon>Bacteria</taxon>
        <taxon>Pseudomonadati</taxon>
        <taxon>Pseudomonadota</taxon>
        <taxon>Betaproteobacteria</taxon>
        <taxon>Burkholderiales</taxon>
        <taxon>Burkholderiaceae</taxon>
        <taxon>Cupriavidus</taxon>
    </lineage>
</organism>